<dbReference type="GO" id="GO:0000139">
    <property type="term" value="C:Golgi membrane"/>
    <property type="evidence" value="ECO:0007669"/>
    <property type="project" value="UniProtKB-SubCell"/>
</dbReference>
<evidence type="ECO:0000256" key="8">
    <source>
        <dbReference type="ARBA" id="ARBA00023136"/>
    </source>
</evidence>
<keyword evidence="4 10" id="KW-0812">Transmembrane</keyword>
<gene>
    <name evidence="10" type="ORF">CCOS01_02841</name>
</gene>
<dbReference type="RefSeq" id="XP_060317293.1">
    <property type="nucleotide sequence ID" value="XM_060451028.1"/>
</dbReference>
<comment type="function">
    <text evidence="1">Involved in the early part of the secretory pathway.</text>
</comment>
<evidence type="ECO:0000313" key="10">
    <source>
        <dbReference type="EMBL" id="KAK1534089.1"/>
    </source>
</evidence>
<evidence type="ECO:0000256" key="4">
    <source>
        <dbReference type="ARBA" id="ARBA00022692"/>
    </source>
</evidence>
<evidence type="ECO:0000256" key="1">
    <source>
        <dbReference type="ARBA" id="ARBA00002154"/>
    </source>
</evidence>
<evidence type="ECO:0000313" key="11">
    <source>
        <dbReference type="Proteomes" id="UP001240678"/>
    </source>
</evidence>
<feature type="signal peptide" evidence="9">
    <location>
        <begin position="1"/>
        <end position="24"/>
    </location>
</feature>
<evidence type="ECO:0000256" key="7">
    <source>
        <dbReference type="ARBA" id="ARBA00023034"/>
    </source>
</evidence>
<dbReference type="GeneID" id="85334575"/>
<dbReference type="AlphaFoldDB" id="A0AAI9Z421"/>
<dbReference type="InterPro" id="IPR051523">
    <property type="entry name" value="KISH_domain"/>
</dbReference>
<comment type="subcellular location">
    <subcellularLocation>
        <location evidence="2">Golgi apparatus membrane</location>
        <topology evidence="2">Single-pass type I membrane protein</topology>
    </subcellularLocation>
</comment>
<dbReference type="Pfam" id="PF06842">
    <property type="entry name" value="DUF1242"/>
    <property type="match status" value="1"/>
</dbReference>
<evidence type="ECO:0000256" key="9">
    <source>
        <dbReference type="SAM" id="SignalP"/>
    </source>
</evidence>
<proteinExistence type="inferred from homology"/>
<reference evidence="10 11" key="1">
    <citation type="submission" date="2016-10" db="EMBL/GenBank/DDBJ databases">
        <title>The genome sequence of Colletotrichum fioriniae PJ7.</title>
        <authorList>
            <person name="Baroncelli R."/>
        </authorList>
    </citation>
    <scope>NUCLEOTIDE SEQUENCE [LARGE SCALE GENOMIC DNA]</scope>
    <source>
        <strain evidence="10 11">IMI 309622</strain>
    </source>
</reference>
<organism evidence="10 11">
    <name type="scientific">Colletotrichum costaricense</name>
    <dbReference type="NCBI Taxonomy" id="1209916"/>
    <lineage>
        <taxon>Eukaryota</taxon>
        <taxon>Fungi</taxon>
        <taxon>Dikarya</taxon>
        <taxon>Ascomycota</taxon>
        <taxon>Pezizomycotina</taxon>
        <taxon>Sordariomycetes</taxon>
        <taxon>Hypocreomycetidae</taxon>
        <taxon>Glomerellales</taxon>
        <taxon>Glomerellaceae</taxon>
        <taxon>Colletotrichum</taxon>
        <taxon>Colletotrichum acutatum species complex</taxon>
    </lineage>
</organism>
<comment type="similarity">
    <text evidence="3">Belongs to the KISH family.</text>
</comment>
<keyword evidence="11" id="KW-1185">Reference proteome</keyword>
<comment type="caution">
    <text evidence="10">The sequence shown here is derived from an EMBL/GenBank/DDBJ whole genome shotgun (WGS) entry which is preliminary data.</text>
</comment>
<evidence type="ECO:0000256" key="6">
    <source>
        <dbReference type="ARBA" id="ARBA00022989"/>
    </source>
</evidence>
<keyword evidence="5 9" id="KW-0732">Signal</keyword>
<evidence type="ECO:0000256" key="5">
    <source>
        <dbReference type="ARBA" id="ARBA00022729"/>
    </source>
</evidence>
<keyword evidence="7" id="KW-0333">Golgi apparatus</keyword>
<dbReference type="Proteomes" id="UP001240678">
    <property type="component" value="Unassembled WGS sequence"/>
</dbReference>
<evidence type="ECO:0000256" key="3">
    <source>
        <dbReference type="ARBA" id="ARBA00008961"/>
    </source>
</evidence>
<accession>A0AAI9Z421</accession>
<evidence type="ECO:0000256" key="2">
    <source>
        <dbReference type="ARBA" id="ARBA00004614"/>
    </source>
</evidence>
<dbReference type="InterPro" id="IPR009653">
    <property type="entry name" value="Ksh1"/>
</dbReference>
<sequence length="129" mass="14356">MTALFNFQSLLLVILLLICTCAYAHQLMPAIMDRNKDGNNARNSATVDGNCGSDTGVDLDVMYISSKQPSAFSYAFNGPSSPSRRLLSVLIWKVVEVQTTIDKLFVNYSSIYLSIENIKSLDKKHLDMK</sequence>
<feature type="chain" id="PRO_5042516628" evidence="9">
    <location>
        <begin position="25"/>
        <end position="129"/>
    </location>
</feature>
<dbReference type="EMBL" id="MOOE01000003">
    <property type="protein sequence ID" value="KAK1534089.1"/>
    <property type="molecule type" value="Genomic_DNA"/>
</dbReference>
<name>A0AAI9Z421_9PEZI</name>
<keyword evidence="8" id="KW-0472">Membrane</keyword>
<protein>
    <submittedName>
        <fullName evidence="10">Transmembrane protein 167</fullName>
    </submittedName>
</protein>
<keyword evidence="6" id="KW-1133">Transmembrane helix</keyword>
<dbReference type="PANTHER" id="PTHR13229">
    <property type="entry name" value="PROTEIN KISH-A"/>
    <property type="match status" value="1"/>
</dbReference>